<dbReference type="EMBL" id="UINC01084651">
    <property type="protein sequence ID" value="SVC31490.1"/>
    <property type="molecule type" value="Genomic_DNA"/>
</dbReference>
<proteinExistence type="predicted"/>
<sequence>MINKISDIPSQLRVFMVEMGTDLTAEAKAEMEGIIKEIESYMETFEEILKPYWKTGTVRDWSKEAKEAITDLLAEFHMFIPAKILELISKIIPVPLKLNVIGIEIDILRITTAEHQQEII</sequence>
<protein>
    <submittedName>
        <fullName evidence="1">Uncharacterized protein</fullName>
    </submittedName>
</protein>
<dbReference type="AlphaFoldDB" id="A0A382L492"/>
<feature type="non-terminal residue" evidence="1">
    <location>
        <position position="120"/>
    </location>
</feature>
<accession>A0A382L492</accession>
<reference evidence="1" key="1">
    <citation type="submission" date="2018-05" db="EMBL/GenBank/DDBJ databases">
        <authorList>
            <person name="Lanie J.A."/>
            <person name="Ng W.-L."/>
            <person name="Kazmierczak K.M."/>
            <person name="Andrzejewski T.M."/>
            <person name="Davidsen T.M."/>
            <person name="Wayne K.J."/>
            <person name="Tettelin H."/>
            <person name="Glass J.I."/>
            <person name="Rusch D."/>
            <person name="Podicherti R."/>
            <person name="Tsui H.-C.T."/>
            <person name="Winkler M.E."/>
        </authorList>
    </citation>
    <scope>NUCLEOTIDE SEQUENCE</scope>
</reference>
<gene>
    <name evidence="1" type="ORF">METZ01_LOCUS284344</name>
</gene>
<evidence type="ECO:0000313" key="1">
    <source>
        <dbReference type="EMBL" id="SVC31490.1"/>
    </source>
</evidence>
<organism evidence="1">
    <name type="scientific">marine metagenome</name>
    <dbReference type="NCBI Taxonomy" id="408172"/>
    <lineage>
        <taxon>unclassified sequences</taxon>
        <taxon>metagenomes</taxon>
        <taxon>ecological metagenomes</taxon>
    </lineage>
</organism>
<name>A0A382L492_9ZZZZ</name>